<feature type="compositionally biased region" description="Basic and acidic residues" evidence="2">
    <location>
        <begin position="390"/>
        <end position="400"/>
    </location>
</feature>
<dbReference type="AlphaFoldDB" id="A0A7R8UT78"/>
<dbReference type="InParanoid" id="A0A7R8UT78"/>
<feature type="compositionally biased region" description="Polar residues" evidence="2">
    <location>
        <begin position="515"/>
        <end position="530"/>
    </location>
</feature>
<accession>A0A7R8UT78</accession>
<dbReference type="EMBL" id="LR899011">
    <property type="protein sequence ID" value="CAD7086200.1"/>
    <property type="molecule type" value="Genomic_DNA"/>
</dbReference>
<keyword evidence="1" id="KW-0175">Coiled coil</keyword>
<feature type="compositionally biased region" description="Basic and acidic residues" evidence="2">
    <location>
        <begin position="275"/>
        <end position="296"/>
    </location>
</feature>
<sequence length="680" mass="74850">MDQYTRKTQRTRVFNPAPKTPIAVATGAIPPKPCTGLKRKFDEALDAKLEEYLARKAGSKKPKFDDKLQQLIRKANTGNVDVSRKVDEPAASIKGQGAVRKGKAPGNAHNSKKEEDAGRGKHKPPLHGANRVSNNKAIDNRAETEGSKSRYHSSENRHFSSNHKTNNEREFMKATIIEKSRSQKAQKDNGGSRQNSSHSDVTERKRHHSELNSSAKKDYDKNSSASALGDMSRKVDQLKKSTKCQDPSRKEKSGSTTHHSVKKDQVGFANALESVSKKVDRLKSSTRCHGDSGEKKAPHHSTKGRVDINQGKQDQRTQTTDDDSSSACIAKRTNVNSSRKRSSDSDPHTSDKNKMAVKRKFANQLSHNLPSQGNRPGSLGATVNGSSKVSTERRSNEESIPKSPRKVIVIDIPTAVSQKPIIIKGNRTDQQVKMVAAPKIEKAEKKECVKPVKTKPTKSLRERLASKAKFTFGTATHSNPVRKNMAIIKERLAQLTQNKKAAEIVARDQENNIIGNNQEALNNNHITSNKGEQRGLRDETRRLREELPQPVENKGCPPQRNVEVVPPVTSNVMDKLHITNDESLLLPGSENSSSSGSDESSSSDSGDSSSEDDGASSDNDSDSSSSEDEEEYDNNEKLGQMLEENIGRCPNDDEVFPGQLATNDLCQDLDLSCSFSEEEI</sequence>
<proteinExistence type="predicted"/>
<feature type="compositionally biased region" description="Low complexity" evidence="2">
    <location>
        <begin position="588"/>
        <end position="608"/>
    </location>
</feature>
<evidence type="ECO:0000256" key="2">
    <source>
        <dbReference type="SAM" id="MobiDB-lite"/>
    </source>
</evidence>
<evidence type="ECO:0000313" key="3">
    <source>
        <dbReference type="EMBL" id="CAD7086200.1"/>
    </source>
</evidence>
<evidence type="ECO:0000313" key="4">
    <source>
        <dbReference type="Proteomes" id="UP000594454"/>
    </source>
</evidence>
<feature type="coiled-coil region" evidence="1">
    <location>
        <begin position="485"/>
        <end position="512"/>
    </location>
</feature>
<gene>
    <name evidence="3" type="ORF">HERILL_LOCUS8992</name>
</gene>
<feature type="compositionally biased region" description="Polar residues" evidence="2">
    <location>
        <begin position="366"/>
        <end position="389"/>
    </location>
</feature>
<feature type="region of interest" description="Disordered" evidence="2">
    <location>
        <begin position="57"/>
        <end position="354"/>
    </location>
</feature>
<reference evidence="3 4" key="1">
    <citation type="submission" date="2020-11" db="EMBL/GenBank/DDBJ databases">
        <authorList>
            <person name="Wallbank WR R."/>
            <person name="Pardo Diaz C."/>
            <person name="Kozak K."/>
            <person name="Martin S."/>
            <person name="Jiggins C."/>
            <person name="Moest M."/>
            <person name="Warren A I."/>
            <person name="Generalovic N T."/>
            <person name="Byers J.R.P. K."/>
            <person name="Montejo-Kovacevich G."/>
            <person name="Yen C E."/>
        </authorList>
    </citation>
    <scope>NUCLEOTIDE SEQUENCE [LARGE SCALE GENOMIC DNA]</scope>
</reference>
<feature type="region of interest" description="Disordered" evidence="2">
    <location>
        <begin position="546"/>
        <end position="565"/>
    </location>
</feature>
<feature type="region of interest" description="Disordered" evidence="2">
    <location>
        <begin position="515"/>
        <end position="538"/>
    </location>
</feature>
<feature type="compositionally biased region" description="Basic and acidic residues" evidence="2">
    <location>
        <begin position="341"/>
        <end position="354"/>
    </location>
</feature>
<evidence type="ECO:0000256" key="1">
    <source>
        <dbReference type="SAM" id="Coils"/>
    </source>
</evidence>
<keyword evidence="4" id="KW-1185">Reference proteome</keyword>
<feature type="region of interest" description="Disordered" evidence="2">
    <location>
        <begin position="366"/>
        <end position="402"/>
    </location>
</feature>
<feature type="compositionally biased region" description="Basic and acidic residues" evidence="2">
    <location>
        <begin position="165"/>
        <end position="187"/>
    </location>
</feature>
<feature type="region of interest" description="Disordered" evidence="2">
    <location>
        <begin position="582"/>
        <end position="655"/>
    </location>
</feature>
<name>A0A7R8UT78_HERIL</name>
<organism evidence="3 4">
    <name type="scientific">Hermetia illucens</name>
    <name type="common">Black soldier fly</name>
    <dbReference type="NCBI Taxonomy" id="343691"/>
    <lineage>
        <taxon>Eukaryota</taxon>
        <taxon>Metazoa</taxon>
        <taxon>Ecdysozoa</taxon>
        <taxon>Arthropoda</taxon>
        <taxon>Hexapoda</taxon>
        <taxon>Insecta</taxon>
        <taxon>Pterygota</taxon>
        <taxon>Neoptera</taxon>
        <taxon>Endopterygota</taxon>
        <taxon>Diptera</taxon>
        <taxon>Brachycera</taxon>
        <taxon>Stratiomyomorpha</taxon>
        <taxon>Stratiomyidae</taxon>
        <taxon>Hermetiinae</taxon>
        <taxon>Hermetia</taxon>
    </lineage>
</organism>
<feature type="compositionally biased region" description="Acidic residues" evidence="2">
    <location>
        <begin position="609"/>
        <end position="633"/>
    </location>
</feature>
<feature type="compositionally biased region" description="Polar residues" evidence="2">
    <location>
        <begin position="189"/>
        <end position="199"/>
    </location>
</feature>
<protein>
    <submittedName>
        <fullName evidence="3">Uncharacterized protein</fullName>
    </submittedName>
</protein>
<dbReference type="Proteomes" id="UP000594454">
    <property type="component" value="Chromosome 3"/>
</dbReference>
<feature type="compositionally biased region" description="Basic and acidic residues" evidence="2">
    <location>
        <begin position="138"/>
        <end position="158"/>
    </location>
</feature>